<sequence length="262" mass="29904">MENKKVILLLHGYPQTSYAWRFVTPLLAKEGYKVIAPDLPGLGDTANPVSFDKKTIAVLIHDMMKADGYNDIYLVGHDWGASVAYSYAAQFGEEVKRLVLMDVPPVGEYLKKTPLLPPNNKGLWWFAFHQVHQLPELLVAGKEREYLQWFYHNSSFKKEVFDNDTINEYYRTYSQADKMSNGFNYYRTILQDINDNKAFGQNLLQMPVLAIGGEHGLGQLAYNITKPLVADITGAVIPDCGHYIQEEQPDFLVKELIQFFSK</sequence>
<organism evidence="2 3">
    <name type="scientific">Chitinophaga pinensis (strain ATCC 43595 / DSM 2588 / LMG 13176 / NBRC 15968 / NCIMB 11800 / UQM 2034)</name>
    <dbReference type="NCBI Taxonomy" id="485918"/>
    <lineage>
        <taxon>Bacteria</taxon>
        <taxon>Pseudomonadati</taxon>
        <taxon>Bacteroidota</taxon>
        <taxon>Chitinophagia</taxon>
        <taxon>Chitinophagales</taxon>
        <taxon>Chitinophagaceae</taxon>
        <taxon>Chitinophaga</taxon>
    </lineage>
</organism>
<dbReference type="Proteomes" id="UP000002215">
    <property type="component" value="Chromosome"/>
</dbReference>
<dbReference type="SUPFAM" id="SSF53474">
    <property type="entry name" value="alpha/beta-Hydrolases"/>
    <property type="match status" value="1"/>
</dbReference>
<dbReference type="AlphaFoldDB" id="A0A979G6K2"/>
<dbReference type="PANTHER" id="PTHR43798">
    <property type="entry name" value="MONOACYLGLYCEROL LIPASE"/>
    <property type="match status" value="1"/>
</dbReference>
<dbReference type="KEGG" id="cpi:Cpin_4288"/>
<dbReference type="InterPro" id="IPR000073">
    <property type="entry name" value="AB_hydrolase_1"/>
</dbReference>
<reference evidence="3" key="1">
    <citation type="submission" date="2009-08" db="EMBL/GenBank/DDBJ databases">
        <title>The complete genome of Chitinophaga pinensis DSM 2588.</title>
        <authorList>
            <consortium name="US DOE Joint Genome Institute (JGI-PGF)"/>
            <person name="Lucas S."/>
            <person name="Copeland A."/>
            <person name="Lapidus A."/>
            <person name="Glavina del Rio T."/>
            <person name="Dalin E."/>
            <person name="Tice H."/>
            <person name="Bruce D."/>
            <person name="Goodwin L."/>
            <person name="Pitluck S."/>
            <person name="Kyrpides N."/>
            <person name="Mavromatis K."/>
            <person name="Ivanova N."/>
            <person name="Mikhailova N."/>
            <person name="Sims D."/>
            <person name="Meinche L."/>
            <person name="Brettin T."/>
            <person name="Detter J.C."/>
            <person name="Han C."/>
            <person name="Larimer F."/>
            <person name="Land M."/>
            <person name="Hauser L."/>
            <person name="Markowitz V."/>
            <person name="Cheng J.-F."/>
            <person name="Hugenholtz P."/>
            <person name="Woyke T."/>
            <person name="Wu D."/>
            <person name="Spring S."/>
            <person name="Klenk H.-P."/>
            <person name="Eisen J.A."/>
        </authorList>
    </citation>
    <scope>NUCLEOTIDE SEQUENCE [LARGE SCALE GENOMIC DNA]</scope>
    <source>
        <strain evidence="3">ATCC 43595 / DSM 2588 / LMG 13176 / NBRC 15968 / NCIMB 11800 / UQM 2034</strain>
    </source>
</reference>
<keyword evidence="2" id="KW-0378">Hydrolase</keyword>
<dbReference type="RefSeq" id="WP_012791905.1">
    <property type="nucleotide sequence ID" value="NC_013132.1"/>
</dbReference>
<dbReference type="PRINTS" id="PR00412">
    <property type="entry name" value="EPOXHYDRLASE"/>
</dbReference>
<dbReference type="PRINTS" id="PR00111">
    <property type="entry name" value="ABHYDROLASE"/>
</dbReference>
<feature type="domain" description="AB hydrolase-1" evidence="1">
    <location>
        <begin position="6"/>
        <end position="249"/>
    </location>
</feature>
<evidence type="ECO:0000313" key="2">
    <source>
        <dbReference type="EMBL" id="ACU61737.1"/>
    </source>
</evidence>
<dbReference type="GO" id="GO:0047372">
    <property type="term" value="F:monoacylglycerol lipase activity"/>
    <property type="evidence" value="ECO:0007669"/>
    <property type="project" value="TreeGrafter"/>
</dbReference>
<dbReference type="GO" id="GO:0016020">
    <property type="term" value="C:membrane"/>
    <property type="evidence" value="ECO:0007669"/>
    <property type="project" value="TreeGrafter"/>
</dbReference>
<reference evidence="2 3" key="2">
    <citation type="journal article" date="2010" name="Stand. Genomic Sci.">
        <title>Complete genome sequence of Chitinophaga pinensis type strain (UQM 2034).</title>
        <authorList>
            <person name="Glavina Del Rio T."/>
            <person name="Abt B."/>
            <person name="Spring S."/>
            <person name="Lapidus A."/>
            <person name="Nolan M."/>
            <person name="Tice H."/>
            <person name="Copeland A."/>
            <person name="Cheng J.F."/>
            <person name="Chen F."/>
            <person name="Bruce D."/>
            <person name="Goodwin L."/>
            <person name="Pitluck S."/>
            <person name="Ivanova N."/>
            <person name="Mavromatis K."/>
            <person name="Mikhailova N."/>
            <person name="Pati A."/>
            <person name="Chen A."/>
            <person name="Palaniappan K."/>
            <person name="Land M."/>
            <person name="Hauser L."/>
            <person name="Chang Y.J."/>
            <person name="Jeffries C.D."/>
            <person name="Chain P."/>
            <person name="Saunders E."/>
            <person name="Detter J.C."/>
            <person name="Brettin T."/>
            <person name="Rohde M."/>
            <person name="Goker M."/>
            <person name="Bristow J."/>
            <person name="Eisen J.A."/>
            <person name="Markowitz V."/>
            <person name="Hugenholtz P."/>
            <person name="Kyrpides N.C."/>
            <person name="Klenk H.P."/>
            <person name="Lucas S."/>
        </authorList>
    </citation>
    <scope>NUCLEOTIDE SEQUENCE [LARGE SCALE GENOMIC DNA]</scope>
    <source>
        <strain evidence="3">ATCC 43595 / DSM 2588 / LMG 13176 / NBRC 15968 / NCIMB 11800 / UQM 2034</strain>
    </source>
</reference>
<evidence type="ECO:0000313" key="3">
    <source>
        <dbReference type="Proteomes" id="UP000002215"/>
    </source>
</evidence>
<dbReference type="InterPro" id="IPR029058">
    <property type="entry name" value="AB_hydrolase_fold"/>
</dbReference>
<dbReference type="InterPro" id="IPR050266">
    <property type="entry name" value="AB_hydrolase_sf"/>
</dbReference>
<dbReference type="GO" id="GO:0046464">
    <property type="term" value="P:acylglycerol catabolic process"/>
    <property type="evidence" value="ECO:0007669"/>
    <property type="project" value="TreeGrafter"/>
</dbReference>
<evidence type="ECO:0000259" key="1">
    <source>
        <dbReference type="Pfam" id="PF00561"/>
    </source>
</evidence>
<dbReference type="EMBL" id="CP001699">
    <property type="protein sequence ID" value="ACU61737.1"/>
    <property type="molecule type" value="Genomic_DNA"/>
</dbReference>
<protein>
    <submittedName>
        <fullName evidence="2">Alpha/beta hydrolase fold protein</fullName>
    </submittedName>
</protein>
<dbReference type="OrthoDB" id="9773293at2"/>
<gene>
    <name evidence="2" type="ordered locus">Cpin_4288</name>
</gene>
<dbReference type="Gene3D" id="3.40.50.1820">
    <property type="entry name" value="alpha/beta hydrolase"/>
    <property type="match status" value="1"/>
</dbReference>
<dbReference type="Pfam" id="PF00561">
    <property type="entry name" value="Abhydrolase_1"/>
    <property type="match status" value="1"/>
</dbReference>
<name>A0A979G6K2_CHIPD</name>
<dbReference type="InterPro" id="IPR000639">
    <property type="entry name" value="Epox_hydrolase-like"/>
</dbReference>
<accession>A0A979G6K2</accession>
<dbReference type="PANTHER" id="PTHR43798:SF33">
    <property type="entry name" value="HYDROLASE, PUTATIVE (AFU_ORTHOLOGUE AFUA_2G14860)-RELATED"/>
    <property type="match status" value="1"/>
</dbReference>
<proteinExistence type="predicted"/>